<dbReference type="OrthoDB" id="9763461at2"/>
<keyword evidence="4" id="KW-0597">Phosphoprotein</keyword>
<dbReference type="EC" id="2.7.13.3" evidence="3"/>
<keyword evidence="15" id="KW-1185">Reference proteome</keyword>
<dbReference type="AlphaFoldDB" id="U5QGS6"/>
<dbReference type="InterPro" id="IPR036890">
    <property type="entry name" value="HATPase_C_sf"/>
</dbReference>
<dbReference type="InterPro" id="IPR050428">
    <property type="entry name" value="TCS_sensor_his_kinase"/>
</dbReference>
<dbReference type="InterPro" id="IPR003594">
    <property type="entry name" value="HATPase_dom"/>
</dbReference>
<dbReference type="PRINTS" id="PR00344">
    <property type="entry name" value="BCTRLSENSOR"/>
</dbReference>
<sequence>MVKFARRWGTLRVRLTLWYSGLLGATLLVCSILLYFQLENGLLAQVDSTLTQVADHCIGSTAALPAVFHCSNEAGVAVRLQVPTGGGWELPGEDQARPDWPTPAPDLRALSNTQGGWRVLSRPVAGGWLQVAKSLAPEQKLLAGQRQQALLRVPLVVLLAGLGGLFLAGRALSPIDRIRRTAQAIGAGDLTRRIDHRGPPDEVGELAAAFDNMLDRLQAAFEREKRFTADVSHELRTPLAVIKGRIEVALGRPRSEQEYTHILKDIAQAVERLSRLTSGLLFLARLDQGHLHWQPAWVDLDELLEAVVEQAEPLAAARQIDLSVDVASELDVQGEPDYLISLFLNLLDNAIKYTPAGGKVTVRALRAGDSIRVAFLDTGPGMPAEHLPHLFERFYRVEASRSGGGAGLGLAIAQEIAHLHSGKIAVESAPGRGSAFTVRLPAAGAAAVLSR</sequence>
<evidence type="ECO:0000313" key="15">
    <source>
        <dbReference type="Proteomes" id="UP000017396"/>
    </source>
</evidence>
<dbReference type="PROSITE" id="PS50109">
    <property type="entry name" value="HIS_KIN"/>
    <property type="match status" value="1"/>
</dbReference>
<dbReference type="Gene3D" id="6.10.340.10">
    <property type="match status" value="1"/>
</dbReference>
<dbReference type="InterPro" id="IPR005467">
    <property type="entry name" value="His_kinase_dom"/>
</dbReference>
<evidence type="ECO:0000256" key="10">
    <source>
        <dbReference type="ARBA" id="ARBA00023136"/>
    </source>
</evidence>
<dbReference type="GO" id="GO:0005886">
    <property type="term" value="C:plasma membrane"/>
    <property type="evidence" value="ECO:0007669"/>
    <property type="project" value="TreeGrafter"/>
</dbReference>
<evidence type="ECO:0000256" key="7">
    <source>
        <dbReference type="ARBA" id="ARBA00022777"/>
    </source>
</evidence>
<keyword evidence="8 11" id="KW-1133">Transmembrane helix</keyword>
<dbReference type="PANTHER" id="PTHR45436">
    <property type="entry name" value="SENSOR HISTIDINE KINASE YKOH"/>
    <property type="match status" value="1"/>
</dbReference>
<dbReference type="HOGENOM" id="CLU_000445_89_6_3"/>
<evidence type="ECO:0000259" key="13">
    <source>
        <dbReference type="PROSITE" id="PS50885"/>
    </source>
</evidence>
<dbReference type="Proteomes" id="UP000017396">
    <property type="component" value="Chromosome"/>
</dbReference>
<dbReference type="GO" id="GO:0000155">
    <property type="term" value="F:phosphorelay sensor kinase activity"/>
    <property type="evidence" value="ECO:0007669"/>
    <property type="project" value="InterPro"/>
</dbReference>
<reference evidence="14 15" key="1">
    <citation type="journal article" date="2013" name="PLoS ONE">
        <title>Cultivation and Complete Genome Sequencing of Gloeobacter kilaueensis sp. nov., from a Lava Cave in Kilauea Caldera, Hawai'i.</title>
        <authorList>
            <person name="Saw J.H."/>
            <person name="Schatz M."/>
            <person name="Brown M.V."/>
            <person name="Kunkel D.D."/>
            <person name="Foster J.S."/>
            <person name="Shick H."/>
            <person name="Christensen S."/>
            <person name="Hou S."/>
            <person name="Wan X."/>
            <person name="Donachie S.P."/>
        </authorList>
    </citation>
    <scope>NUCLEOTIDE SEQUENCE [LARGE SCALE GENOMIC DNA]</scope>
    <source>
        <strain evidence="15">JS</strain>
    </source>
</reference>
<gene>
    <name evidence="14" type="primary">cusS</name>
    <name evidence="14" type="ORF">GKIL_1905</name>
</gene>
<dbReference type="Pfam" id="PF00512">
    <property type="entry name" value="HisKA"/>
    <property type="match status" value="1"/>
</dbReference>
<dbReference type="SUPFAM" id="SSF55874">
    <property type="entry name" value="ATPase domain of HSP90 chaperone/DNA topoisomerase II/histidine kinase"/>
    <property type="match status" value="1"/>
</dbReference>
<evidence type="ECO:0000259" key="12">
    <source>
        <dbReference type="PROSITE" id="PS50109"/>
    </source>
</evidence>
<dbReference type="Gene3D" id="3.30.565.10">
    <property type="entry name" value="Histidine kinase-like ATPase, C-terminal domain"/>
    <property type="match status" value="1"/>
</dbReference>
<comment type="subcellular location">
    <subcellularLocation>
        <location evidence="2">Membrane</location>
    </subcellularLocation>
</comment>
<evidence type="ECO:0000256" key="9">
    <source>
        <dbReference type="ARBA" id="ARBA00023012"/>
    </source>
</evidence>
<dbReference type="PANTHER" id="PTHR45436:SF5">
    <property type="entry name" value="SENSOR HISTIDINE KINASE TRCS"/>
    <property type="match status" value="1"/>
</dbReference>
<comment type="catalytic activity">
    <reaction evidence="1">
        <text>ATP + protein L-histidine = ADP + protein N-phospho-L-histidine.</text>
        <dbReference type="EC" id="2.7.13.3"/>
    </reaction>
</comment>
<dbReference type="InterPro" id="IPR003660">
    <property type="entry name" value="HAMP_dom"/>
</dbReference>
<feature type="domain" description="Histidine kinase" evidence="12">
    <location>
        <begin position="230"/>
        <end position="444"/>
    </location>
</feature>
<dbReference type="CDD" id="cd00082">
    <property type="entry name" value="HisKA"/>
    <property type="match status" value="1"/>
</dbReference>
<keyword evidence="9" id="KW-0902">Two-component regulatory system</keyword>
<dbReference type="STRING" id="1183438.GKIL_1905"/>
<keyword evidence="5 14" id="KW-0808">Transferase</keyword>
<dbReference type="SUPFAM" id="SSF47384">
    <property type="entry name" value="Homodimeric domain of signal transducing histidine kinase"/>
    <property type="match status" value="1"/>
</dbReference>
<evidence type="ECO:0000256" key="4">
    <source>
        <dbReference type="ARBA" id="ARBA00022553"/>
    </source>
</evidence>
<dbReference type="FunFam" id="3.30.565.10:FF:000006">
    <property type="entry name" value="Sensor histidine kinase WalK"/>
    <property type="match status" value="1"/>
</dbReference>
<evidence type="ECO:0000256" key="2">
    <source>
        <dbReference type="ARBA" id="ARBA00004370"/>
    </source>
</evidence>
<name>U5QGS6_GLOK1</name>
<evidence type="ECO:0000313" key="14">
    <source>
        <dbReference type="EMBL" id="AGY58151.1"/>
    </source>
</evidence>
<dbReference type="CDD" id="cd06225">
    <property type="entry name" value="HAMP"/>
    <property type="match status" value="1"/>
</dbReference>
<dbReference type="Gene3D" id="1.10.287.130">
    <property type="match status" value="1"/>
</dbReference>
<dbReference type="InterPro" id="IPR004358">
    <property type="entry name" value="Sig_transdc_His_kin-like_C"/>
</dbReference>
<dbReference type="Pfam" id="PF00672">
    <property type="entry name" value="HAMP"/>
    <property type="match status" value="1"/>
</dbReference>
<evidence type="ECO:0000256" key="6">
    <source>
        <dbReference type="ARBA" id="ARBA00022692"/>
    </source>
</evidence>
<dbReference type="PROSITE" id="PS50885">
    <property type="entry name" value="HAMP"/>
    <property type="match status" value="1"/>
</dbReference>
<dbReference type="SUPFAM" id="SSF158472">
    <property type="entry name" value="HAMP domain-like"/>
    <property type="match status" value="1"/>
</dbReference>
<keyword evidence="6 11" id="KW-0812">Transmembrane</keyword>
<protein>
    <recommendedName>
        <fullName evidence="3">histidine kinase</fullName>
        <ecNumber evidence="3">2.7.13.3</ecNumber>
    </recommendedName>
</protein>
<dbReference type="Pfam" id="PF02518">
    <property type="entry name" value="HATPase_c"/>
    <property type="match status" value="1"/>
</dbReference>
<evidence type="ECO:0000256" key="5">
    <source>
        <dbReference type="ARBA" id="ARBA00022679"/>
    </source>
</evidence>
<dbReference type="RefSeq" id="WP_023173276.1">
    <property type="nucleotide sequence ID" value="NC_022600.1"/>
</dbReference>
<proteinExistence type="predicted"/>
<evidence type="ECO:0000256" key="8">
    <source>
        <dbReference type="ARBA" id="ARBA00022989"/>
    </source>
</evidence>
<evidence type="ECO:0000256" key="11">
    <source>
        <dbReference type="SAM" id="Phobius"/>
    </source>
</evidence>
<dbReference type="CDD" id="cd00075">
    <property type="entry name" value="HATPase"/>
    <property type="match status" value="1"/>
</dbReference>
<feature type="transmembrane region" description="Helical" evidence="11">
    <location>
        <begin position="17"/>
        <end position="36"/>
    </location>
</feature>
<dbReference type="FunFam" id="1.10.287.130:FF:000001">
    <property type="entry name" value="Two-component sensor histidine kinase"/>
    <property type="match status" value="1"/>
</dbReference>
<feature type="domain" description="HAMP" evidence="13">
    <location>
        <begin position="169"/>
        <end position="222"/>
    </location>
</feature>
<dbReference type="InterPro" id="IPR003661">
    <property type="entry name" value="HisK_dim/P_dom"/>
</dbReference>
<dbReference type="SMART" id="SM00304">
    <property type="entry name" value="HAMP"/>
    <property type="match status" value="1"/>
</dbReference>
<evidence type="ECO:0000256" key="1">
    <source>
        <dbReference type="ARBA" id="ARBA00000085"/>
    </source>
</evidence>
<dbReference type="EMBL" id="CP003587">
    <property type="protein sequence ID" value="AGY58151.1"/>
    <property type="molecule type" value="Genomic_DNA"/>
</dbReference>
<keyword evidence="7 14" id="KW-0418">Kinase</keyword>
<organism evidence="14 15">
    <name type="scientific">Gloeobacter kilaueensis (strain ATCC BAA-2537 / CCAP 1431/1 / ULC 316 / JS1)</name>
    <dbReference type="NCBI Taxonomy" id="1183438"/>
    <lineage>
        <taxon>Bacteria</taxon>
        <taxon>Bacillati</taxon>
        <taxon>Cyanobacteriota</taxon>
        <taxon>Cyanophyceae</taxon>
        <taxon>Gloeobacterales</taxon>
        <taxon>Gloeobacteraceae</taxon>
        <taxon>Gloeobacter</taxon>
    </lineage>
</organism>
<accession>U5QGS6</accession>
<dbReference type="KEGG" id="glj:GKIL_1905"/>
<dbReference type="SMART" id="SM00388">
    <property type="entry name" value="HisKA"/>
    <property type="match status" value="1"/>
</dbReference>
<evidence type="ECO:0000256" key="3">
    <source>
        <dbReference type="ARBA" id="ARBA00012438"/>
    </source>
</evidence>
<dbReference type="InterPro" id="IPR036097">
    <property type="entry name" value="HisK_dim/P_sf"/>
</dbReference>
<dbReference type="SMART" id="SM00387">
    <property type="entry name" value="HATPase_c"/>
    <property type="match status" value="1"/>
</dbReference>
<keyword evidence="10 11" id="KW-0472">Membrane</keyword>
<dbReference type="eggNOG" id="COG5002">
    <property type="taxonomic scope" value="Bacteria"/>
</dbReference>